<reference evidence="2 3" key="1">
    <citation type="submission" date="2023-03" db="EMBL/GenBank/DDBJ databases">
        <title>Draft assemblies of triclosan tolerant bacteria isolated from returned activated sludge.</title>
        <authorList>
            <person name="Van Hamelsveld S."/>
        </authorList>
    </citation>
    <scope>NUCLEOTIDE SEQUENCE [LARGE SCALE GENOMIC DNA]</scope>
    <source>
        <strain evidence="2 3">GW210010_S58</strain>
    </source>
</reference>
<comment type="caution">
    <text evidence="2">The sequence shown here is derived from an EMBL/GenBank/DDBJ whole genome shotgun (WGS) entry which is preliminary data.</text>
</comment>
<proteinExistence type="predicted"/>
<protein>
    <submittedName>
        <fullName evidence="2">Uncharacterized protein</fullName>
    </submittedName>
</protein>
<evidence type="ECO:0000313" key="3">
    <source>
        <dbReference type="Proteomes" id="UP001216674"/>
    </source>
</evidence>
<feature type="transmembrane region" description="Helical" evidence="1">
    <location>
        <begin position="14"/>
        <end position="32"/>
    </location>
</feature>
<keyword evidence="3" id="KW-1185">Reference proteome</keyword>
<keyword evidence="1" id="KW-1133">Transmembrane helix</keyword>
<organism evidence="2 3">
    <name type="scientific">Cupriavidus basilensis</name>
    <dbReference type="NCBI Taxonomy" id="68895"/>
    <lineage>
        <taxon>Bacteria</taxon>
        <taxon>Pseudomonadati</taxon>
        <taxon>Pseudomonadota</taxon>
        <taxon>Betaproteobacteria</taxon>
        <taxon>Burkholderiales</taxon>
        <taxon>Burkholderiaceae</taxon>
        <taxon>Cupriavidus</taxon>
    </lineage>
</organism>
<evidence type="ECO:0000313" key="2">
    <source>
        <dbReference type="EMBL" id="MDF3834715.1"/>
    </source>
</evidence>
<accession>A0ABT6AQ35</accession>
<keyword evidence="1" id="KW-0812">Transmembrane</keyword>
<name>A0ABT6AQ35_9BURK</name>
<gene>
    <name evidence="2" type="ORF">P3W85_17370</name>
</gene>
<dbReference type="EMBL" id="JARJLM010000300">
    <property type="protein sequence ID" value="MDF3834715.1"/>
    <property type="molecule type" value="Genomic_DNA"/>
</dbReference>
<sequence length="125" mass="14341">MSMSDQTRKLIRRLYKLTVIIFIAIVIIPYSWDVANRMGANECEKETDSKLYIGEMCYLPGNDAMAFRLYDAETGELLAERTYKSPYPKLFWGGDSVVYDPSGSDGVGYVTLPPTRWDWLRARLP</sequence>
<dbReference type="RefSeq" id="WP_276265695.1">
    <property type="nucleotide sequence ID" value="NZ_JARJLM010000300.1"/>
</dbReference>
<evidence type="ECO:0000256" key="1">
    <source>
        <dbReference type="SAM" id="Phobius"/>
    </source>
</evidence>
<keyword evidence="1" id="KW-0472">Membrane</keyword>
<dbReference type="Proteomes" id="UP001216674">
    <property type="component" value="Unassembled WGS sequence"/>
</dbReference>